<evidence type="ECO:0000313" key="2">
    <source>
        <dbReference type="Proteomes" id="UP001605036"/>
    </source>
</evidence>
<evidence type="ECO:0000313" key="1">
    <source>
        <dbReference type="EMBL" id="KAL2613749.1"/>
    </source>
</evidence>
<keyword evidence="2" id="KW-1185">Reference proteome</keyword>
<sequence length="154" mass="17511">MLFPLNTGASSATSCTPYRETALSPVAVLDDPSCAGFRYPMWVTQEFGNIQHIPVDLALEHKDLPSFRDVEVHRNELMLFFGSVALQASKIFKGQNLTLRGPETADFSTELQRLHYTRDFDSTLNYMHIMRSSSQPFSPGRAICIFVCYWIARR</sequence>
<accession>A0ABD1XXT4</accession>
<proteinExistence type="predicted"/>
<name>A0ABD1XXT4_9MARC</name>
<dbReference type="AlphaFoldDB" id="A0ABD1XXT4"/>
<protein>
    <submittedName>
        <fullName evidence="1">Uncharacterized protein</fullName>
    </submittedName>
</protein>
<dbReference type="Proteomes" id="UP001605036">
    <property type="component" value="Unassembled WGS sequence"/>
</dbReference>
<comment type="caution">
    <text evidence="1">The sequence shown here is derived from an EMBL/GenBank/DDBJ whole genome shotgun (WGS) entry which is preliminary data.</text>
</comment>
<reference evidence="1 2" key="1">
    <citation type="submission" date="2024-09" db="EMBL/GenBank/DDBJ databases">
        <title>Chromosome-scale assembly of Riccia fluitans.</title>
        <authorList>
            <person name="Paukszto L."/>
            <person name="Sawicki J."/>
            <person name="Karawczyk K."/>
            <person name="Piernik-Szablinska J."/>
            <person name="Szczecinska M."/>
            <person name="Mazdziarz M."/>
        </authorList>
    </citation>
    <scope>NUCLEOTIDE SEQUENCE [LARGE SCALE GENOMIC DNA]</scope>
    <source>
        <strain evidence="1">Rf_01</strain>
        <tissue evidence="1">Aerial parts of the thallus</tissue>
    </source>
</reference>
<gene>
    <name evidence="1" type="ORF">R1flu_025441</name>
</gene>
<organism evidence="1 2">
    <name type="scientific">Riccia fluitans</name>
    <dbReference type="NCBI Taxonomy" id="41844"/>
    <lineage>
        <taxon>Eukaryota</taxon>
        <taxon>Viridiplantae</taxon>
        <taxon>Streptophyta</taxon>
        <taxon>Embryophyta</taxon>
        <taxon>Marchantiophyta</taxon>
        <taxon>Marchantiopsida</taxon>
        <taxon>Marchantiidae</taxon>
        <taxon>Marchantiales</taxon>
        <taxon>Ricciaceae</taxon>
        <taxon>Riccia</taxon>
    </lineage>
</organism>
<dbReference type="EMBL" id="JBHFFA010000007">
    <property type="protein sequence ID" value="KAL2613749.1"/>
    <property type="molecule type" value="Genomic_DNA"/>
</dbReference>